<protein>
    <submittedName>
        <fullName evidence="2">Uncharacterized protein</fullName>
    </submittedName>
</protein>
<gene>
    <name evidence="2" type="primary">ORF155476</name>
    <name evidence="1" type="synonym">ORF155465</name>
</gene>
<reference evidence="2" key="1">
    <citation type="submission" date="2014-12" db="EMBL/GenBank/DDBJ databases">
        <title>Insight into the proteome of Arion vulgaris.</title>
        <authorList>
            <person name="Aradska J."/>
            <person name="Bulat T."/>
            <person name="Smidak R."/>
            <person name="Sarate P."/>
            <person name="Gangsoo J."/>
            <person name="Sialana F."/>
            <person name="Bilban M."/>
            <person name="Lubec G."/>
        </authorList>
    </citation>
    <scope>NUCLEOTIDE SEQUENCE</scope>
    <source>
        <tissue evidence="2">Skin</tissue>
    </source>
</reference>
<dbReference type="EMBL" id="HACG01039877">
    <property type="protein sequence ID" value="CEK86742.1"/>
    <property type="molecule type" value="Transcribed_RNA"/>
</dbReference>
<name>A0A0B7B3N1_9EUPU</name>
<sequence length="85" mass="9375">MCGFYIEVVSNTSLSPKVHLNSLLPVHFLFKEFGITSRARCLHGRERNVFNQQATGTITIHILRLLLGVTEHLGLSAQGAVTSVQ</sequence>
<dbReference type="AlphaFoldDB" id="A0A0B7B3N1"/>
<evidence type="ECO:0000313" key="2">
    <source>
        <dbReference type="EMBL" id="CEK86745.1"/>
    </source>
</evidence>
<organism evidence="2">
    <name type="scientific">Arion vulgaris</name>
    <dbReference type="NCBI Taxonomy" id="1028688"/>
    <lineage>
        <taxon>Eukaryota</taxon>
        <taxon>Metazoa</taxon>
        <taxon>Spiralia</taxon>
        <taxon>Lophotrochozoa</taxon>
        <taxon>Mollusca</taxon>
        <taxon>Gastropoda</taxon>
        <taxon>Heterobranchia</taxon>
        <taxon>Euthyneura</taxon>
        <taxon>Panpulmonata</taxon>
        <taxon>Eupulmonata</taxon>
        <taxon>Stylommatophora</taxon>
        <taxon>Helicina</taxon>
        <taxon>Arionoidea</taxon>
        <taxon>Arionidae</taxon>
        <taxon>Arion</taxon>
    </lineage>
</organism>
<dbReference type="EMBL" id="HACG01039880">
    <property type="protein sequence ID" value="CEK86745.1"/>
    <property type="molecule type" value="Transcribed_RNA"/>
</dbReference>
<evidence type="ECO:0000313" key="1">
    <source>
        <dbReference type="EMBL" id="CEK86742.1"/>
    </source>
</evidence>
<accession>A0A0B7B3N1</accession>
<proteinExistence type="predicted"/>